<accession>A0AA39Q821</accession>
<sequence>MASSTQTIFPVYDYQEPPSTPPDNTTDPDAIYLPGACFNLYAVTPPPIPNGDQWCQHDAHSLQRQKVEGLFALSLTNRIPVPPSSSLSTTLSESLCGGVRDHVTHVWTASSSSTTSNGSETVVAKFYDPLYFHDEYDSVDPLRLVAWSVASEVKAYEMLQSLQGICIPRCLGLYATAITEQDGRTVYVLLLECVAGADLRYLCEDGHRDEIVADFLCQRHREAIFATLVQLTMDFLNLGVLQDDLAPRNIIIRPLAHPGPFCADERCPARFRIDVDDVRAVMVDFERVQIEYPPNPNKISYFQKLFANADIKEYLSRWFRNTHEFPDYRG</sequence>
<reference evidence="2" key="1">
    <citation type="submission" date="2023-06" db="EMBL/GenBank/DDBJ databases">
        <authorList>
            <consortium name="Lawrence Berkeley National Laboratory"/>
            <person name="Ahrendt S."/>
            <person name="Sahu N."/>
            <person name="Indic B."/>
            <person name="Wong-Bajracharya J."/>
            <person name="Merenyi Z."/>
            <person name="Ke H.-M."/>
            <person name="Monk M."/>
            <person name="Kocsube S."/>
            <person name="Drula E."/>
            <person name="Lipzen A."/>
            <person name="Balint B."/>
            <person name="Henrissat B."/>
            <person name="Andreopoulos B."/>
            <person name="Martin F.M."/>
            <person name="Harder C.B."/>
            <person name="Rigling D."/>
            <person name="Ford K.L."/>
            <person name="Foster G.D."/>
            <person name="Pangilinan J."/>
            <person name="Papanicolaou A."/>
            <person name="Barry K."/>
            <person name="LaButti K."/>
            <person name="Viragh M."/>
            <person name="Koriabine M."/>
            <person name="Yan M."/>
            <person name="Riley R."/>
            <person name="Champramary S."/>
            <person name="Plett K.L."/>
            <person name="Tsai I.J."/>
            <person name="Slot J."/>
            <person name="Sipos G."/>
            <person name="Plett J."/>
            <person name="Nagy L.G."/>
            <person name="Grigoriev I.V."/>
        </authorList>
    </citation>
    <scope>NUCLEOTIDE SEQUENCE</scope>
    <source>
        <strain evidence="2">HWK02</strain>
    </source>
</reference>
<comment type="caution">
    <text evidence="2">The sequence shown here is derived from an EMBL/GenBank/DDBJ whole genome shotgun (WGS) entry which is preliminary data.</text>
</comment>
<proteinExistence type="predicted"/>
<dbReference type="EMBL" id="JAUEPU010000012">
    <property type="protein sequence ID" value="KAK0497962.1"/>
    <property type="molecule type" value="Genomic_DNA"/>
</dbReference>
<evidence type="ECO:0008006" key="4">
    <source>
        <dbReference type="Google" id="ProtNLM"/>
    </source>
</evidence>
<name>A0AA39Q821_9AGAR</name>
<dbReference type="AlphaFoldDB" id="A0AA39Q821"/>
<feature type="region of interest" description="Disordered" evidence="1">
    <location>
        <begin position="1"/>
        <end position="26"/>
    </location>
</feature>
<protein>
    <recommendedName>
        <fullName evidence="4">Protein kinase domain-containing protein</fullName>
    </recommendedName>
</protein>
<gene>
    <name evidence="2" type="ORF">EDD18DRAFT_1160379</name>
</gene>
<organism evidence="2 3">
    <name type="scientific">Armillaria luteobubalina</name>
    <dbReference type="NCBI Taxonomy" id="153913"/>
    <lineage>
        <taxon>Eukaryota</taxon>
        <taxon>Fungi</taxon>
        <taxon>Dikarya</taxon>
        <taxon>Basidiomycota</taxon>
        <taxon>Agaricomycotina</taxon>
        <taxon>Agaricomycetes</taxon>
        <taxon>Agaricomycetidae</taxon>
        <taxon>Agaricales</taxon>
        <taxon>Marasmiineae</taxon>
        <taxon>Physalacriaceae</taxon>
        <taxon>Armillaria</taxon>
    </lineage>
</organism>
<keyword evidence="3" id="KW-1185">Reference proteome</keyword>
<evidence type="ECO:0000256" key="1">
    <source>
        <dbReference type="SAM" id="MobiDB-lite"/>
    </source>
</evidence>
<dbReference type="InterPro" id="IPR011009">
    <property type="entry name" value="Kinase-like_dom_sf"/>
</dbReference>
<dbReference type="SUPFAM" id="SSF56112">
    <property type="entry name" value="Protein kinase-like (PK-like)"/>
    <property type="match status" value="1"/>
</dbReference>
<evidence type="ECO:0000313" key="2">
    <source>
        <dbReference type="EMBL" id="KAK0497962.1"/>
    </source>
</evidence>
<dbReference type="Proteomes" id="UP001175228">
    <property type="component" value="Unassembled WGS sequence"/>
</dbReference>
<evidence type="ECO:0000313" key="3">
    <source>
        <dbReference type="Proteomes" id="UP001175228"/>
    </source>
</evidence>